<dbReference type="Gene3D" id="3.50.50.60">
    <property type="entry name" value="FAD/NAD(P)-binding domain"/>
    <property type="match status" value="1"/>
</dbReference>
<organism evidence="4 5">
    <name type="scientific">Apatococcus fuscideae</name>
    <dbReference type="NCBI Taxonomy" id="2026836"/>
    <lineage>
        <taxon>Eukaryota</taxon>
        <taxon>Viridiplantae</taxon>
        <taxon>Chlorophyta</taxon>
        <taxon>core chlorophytes</taxon>
        <taxon>Trebouxiophyceae</taxon>
        <taxon>Chlorellales</taxon>
        <taxon>Chlorellaceae</taxon>
        <taxon>Apatococcus</taxon>
    </lineage>
</organism>
<keyword evidence="1" id="KW-0560">Oxidoreductase</keyword>
<reference evidence="4 5" key="1">
    <citation type="journal article" date="2024" name="Nat. Commun.">
        <title>Phylogenomics reveals the evolutionary origins of lichenization in chlorophyte algae.</title>
        <authorList>
            <person name="Puginier C."/>
            <person name="Libourel C."/>
            <person name="Otte J."/>
            <person name="Skaloud P."/>
            <person name="Haon M."/>
            <person name="Grisel S."/>
            <person name="Petersen M."/>
            <person name="Berrin J.G."/>
            <person name="Delaux P.M."/>
            <person name="Dal Grande F."/>
            <person name="Keller J."/>
        </authorList>
    </citation>
    <scope>NUCLEOTIDE SEQUENCE [LARGE SCALE GENOMIC DNA]</scope>
    <source>
        <strain evidence="4 5">SAG 2523</strain>
    </source>
</reference>
<dbReference type="Proteomes" id="UP001485043">
    <property type="component" value="Unassembled WGS sequence"/>
</dbReference>
<accession>A0AAW1SMN2</accession>
<evidence type="ECO:0000313" key="5">
    <source>
        <dbReference type="Proteomes" id="UP001485043"/>
    </source>
</evidence>
<dbReference type="InterPro" id="IPR036188">
    <property type="entry name" value="FAD/NAD-bd_sf"/>
</dbReference>
<keyword evidence="5" id="KW-1185">Reference proteome</keyword>
<dbReference type="GO" id="GO:0004497">
    <property type="term" value="F:monooxygenase activity"/>
    <property type="evidence" value="ECO:0007669"/>
    <property type="project" value="UniProtKB-KW"/>
</dbReference>
<dbReference type="SUPFAM" id="SSF51905">
    <property type="entry name" value="FAD/NAD(P)-binding domain"/>
    <property type="match status" value="1"/>
</dbReference>
<gene>
    <name evidence="4" type="ORF">WJX84_009118</name>
</gene>
<proteinExistence type="predicted"/>
<feature type="domain" description="FAD-binding" evidence="3">
    <location>
        <begin position="6"/>
        <end position="180"/>
    </location>
</feature>
<keyword evidence="2" id="KW-0503">Monooxygenase</keyword>
<evidence type="ECO:0000259" key="3">
    <source>
        <dbReference type="Pfam" id="PF01494"/>
    </source>
</evidence>
<dbReference type="AlphaFoldDB" id="A0AAW1SMN2"/>
<dbReference type="PANTHER" id="PTHR13789:SF309">
    <property type="entry name" value="PUTATIVE (AFU_ORTHOLOGUE AFUA_6G14510)-RELATED"/>
    <property type="match status" value="1"/>
</dbReference>
<feature type="domain" description="FAD-binding" evidence="3">
    <location>
        <begin position="320"/>
        <end position="388"/>
    </location>
</feature>
<dbReference type="InterPro" id="IPR002938">
    <property type="entry name" value="FAD-bd"/>
</dbReference>
<dbReference type="PANTHER" id="PTHR13789">
    <property type="entry name" value="MONOOXYGENASE"/>
    <property type="match status" value="1"/>
</dbReference>
<dbReference type="EMBL" id="JALJOV010001300">
    <property type="protein sequence ID" value="KAK9850255.1"/>
    <property type="molecule type" value="Genomic_DNA"/>
</dbReference>
<dbReference type="PRINTS" id="PR00420">
    <property type="entry name" value="RNGMNOXGNASE"/>
</dbReference>
<evidence type="ECO:0000256" key="1">
    <source>
        <dbReference type="ARBA" id="ARBA00023002"/>
    </source>
</evidence>
<dbReference type="InterPro" id="IPR050493">
    <property type="entry name" value="FAD-dep_Monooxygenase_BioMet"/>
</dbReference>
<sequence>MDKQKLDVAVVGGGPGGLFAALALLESGQVDRIKVFERSQGYRPCGAGITVDVNGMKAVKAVHPGLCSRLEAAGVDFASFEEFDQYGQKHADRASLPIAQLDSADKLKKYGVKPGMISWSDIQQMIFETLPEGTVQFGQALSSFSQDEDGVRLSFEGQPDVHANFLVSADGYLSPTREALLGDGPPPFAGVMMWRARFPFKEGLGLPQGPEWAQAFIGGSRNAVVYGLAGNVVCWTIAVPLSICQENGVDFDAEQFATSKTRRQVSSYQNMQSDSTTTGNFHQRCMQAVQGFAPQFVEYVRNTDPSTMIEHGLFARTGDQMSSRADVGWGKGRVTLIGDAAHPMRPTGQGLNTALEDGAVLGWHVQDQGLTAEALRSFEKERIPRICKIAEQESARGRLAYQKDAKDSRSDLWGRNYKPTAKAAVTANSVM</sequence>
<comment type="caution">
    <text evidence="4">The sequence shown here is derived from an EMBL/GenBank/DDBJ whole genome shotgun (WGS) entry which is preliminary data.</text>
</comment>
<evidence type="ECO:0000256" key="2">
    <source>
        <dbReference type="ARBA" id="ARBA00023033"/>
    </source>
</evidence>
<dbReference type="GO" id="GO:0071949">
    <property type="term" value="F:FAD binding"/>
    <property type="evidence" value="ECO:0007669"/>
    <property type="project" value="InterPro"/>
</dbReference>
<name>A0AAW1SMN2_9CHLO</name>
<dbReference type="Pfam" id="PF01494">
    <property type="entry name" value="FAD_binding_3"/>
    <property type="match status" value="2"/>
</dbReference>
<evidence type="ECO:0000313" key="4">
    <source>
        <dbReference type="EMBL" id="KAK9850255.1"/>
    </source>
</evidence>
<protein>
    <recommendedName>
        <fullName evidence="3">FAD-binding domain-containing protein</fullName>
    </recommendedName>
</protein>